<feature type="transmembrane region" description="Helical" evidence="1">
    <location>
        <begin position="197"/>
        <end position="223"/>
    </location>
</feature>
<feature type="transmembrane region" description="Helical" evidence="1">
    <location>
        <begin position="45"/>
        <end position="66"/>
    </location>
</feature>
<dbReference type="RefSeq" id="WP_165107211.1">
    <property type="nucleotide sequence ID" value="NZ_JAAKYA010000052.1"/>
</dbReference>
<keyword evidence="3" id="KW-1185">Reference proteome</keyword>
<gene>
    <name evidence="2" type="ORF">G4L39_07690</name>
</gene>
<feature type="transmembrane region" description="Helical" evidence="1">
    <location>
        <begin position="392"/>
        <end position="414"/>
    </location>
</feature>
<feature type="transmembrane region" description="Helical" evidence="1">
    <location>
        <begin position="162"/>
        <end position="185"/>
    </location>
</feature>
<reference evidence="2 3" key="1">
    <citation type="submission" date="2020-02" db="EMBL/GenBank/DDBJ databases">
        <title>Draft genome sequence of Limisphaera ngatamarikiensis NGM72.4T, a thermophilic Verrucomicrobia grouped in subdivision 3.</title>
        <authorList>
            <person name="Carere C.R."/>
            <person name="Steen J."/>
            <person name="Hugenholtz P."/>
            <person name="Stott M.B."/>
        </authorList>
    </citation>
    <scope>NUCLEOTIDE SEQUENCE [LARGE SCALE GENOMIC DNA]</scope>
    <source>
        <strain evidence="2 3">NGM72.4</strain>
    </source>
</reference>
<dbReference type="EMBL" id="JAAKYA010000052">
    <property type="protein sequence ID" value="NGO39279.1"/>
    <property type="molecule type" value="Genomic_DNA"/>
</dbReference>
<evidence type="ECO:0000313" key="2">
    <source>
        <dbReference type="EMBL" id="NGO39279.1"/>
    </source>
</evidence>
<sequence>MKVLAELKGWWKPGRWWPGCREWLRRRDWNPVLVKELRQALRSRILMIGLCFQGLLMVLFGSLRAAPGLAAAEETAGIFVMGIMAFWMNLVTIGAVAQQLLGRTAQDREEDGMELLYATRMTPAEVVRGKLYAAAYVGFLYVCAGTPLLALTTLLGGVDLRMVLAAAWSAWSSAVFVGVFALLLACTPWNRVVKYGLFVLILLPALVGQVVWSVSMFMARAYAGFGLATPTGPGLTAERLLSVAWPVAVCALGYAGAVALLSPSSANRALPLRAWVTVCWLVVGGLSMACAWVDLKADRVLVWGIVTVALMVPGIGLLVMQRDGLRPRVRRTIPQWWPGRVAAFLFYNGRAGGLAWATLLLAGTLGVMWWAVSMWHGPVSLWADSASEEAHAVLRTTAVVLYLLAYTGTGLYLQRRFWPRASGWKATLPVILVAGWAMVVPYVWMALSGPIDMALFASYHGGSITNALLVVEWKDLRSHLWVSGLWFAAGVVLNLPWLVQQARAFRRAEPGEAAGLNAVPPVLSGAG</sequence>
<name>A0A6M1RNZ9_9BACT</name>
<comment type="caution">
    <text evidence="2">The sequence shown here is derived from an EMBL/GenBank/DDBJ whole genome shotgun (WGS) entry which is preliminary data.</text>
</comment>
<feature type="transmembrane region" description="Helical" evidence="1">
    <location>
        <begin position="354"/>
        <end position="372"/>
    </location>
</feature>
<dbReference type="Proteomes" id="UP000477311">
    <property type="component" value="Unassembled WGS sequence"/>
</dbReference>
<feature type="transmembrane region" description="Helical" evidence="1">
    <location>
        <begin position="480"/>
        <end position="499"/>
    </location>
</feature>
<evidence type="ECO:0000313" key="3">
    <source>
        <dbReference type="Proteomes" id="UP000477311"/>
    </source>
</evidence>
<evidence type="ECO:0000256" key="1">
    <source>
        <dbReference type="SAM" id="Phobius"/>
    </source>
</evidence>
<keyword evidence="1" id="KW-1133">Transmembrane helix</keyword>
<organism evidence="2 3">
    <name type="scientific">Limisphaera ngatamarikiensis</name>
    <dbReference type="NCBI Taxonomy" id="1324935"/>
    <lineage>
        <taxon>Bacteria</taxon>
        <taxon>Pseudomonadati</taxon>
        <taxon>Verrucomicrobiota</taxon>
        <taxon>Verrucomicrobiia</taxon>
        <taxon>Limisphaerales</taxon>
        <taxon>Limisphaeraceae</taxon>
        <taxon>Limisphaera</taxon>
    </lineage>
</organism>
<keyword evidence="1" id="KW-0472">Membrane</keyword>
<feature type="transmembrane region" description="Helical" evidence="1">
    <location>
        <begin position="426"/>
        <end position="447"/>
    </location>
</feature>
<feature type="transmembrane region" description="Helical" evidence="1">
    <location>
        <begin position="131"/>
        <end position="156"/>
    </location>
</feature>
<feature type="transmembrane region" description="Helical" evidence="1">
    <location>
        <begin position="301"/>
        <end position="320"/>
    </location>
</feature>
<feature type="transmembrane region" description="Helical" evidence="1">
    <location>
        <begin position="274"/>
        <end position="295"/>
    </location>
</feature>
<accession>A0A6M1RNZ9</accession>
<feature type="transmembrane region" description="Helical" evidence="1">
    <location>
        <begin position="78"/>
        <end position="97"/>
    </location>
</feature>
<feature type="transmembrane region" description="Helical" evidence="1">
    <location>
        <begin position="243"/>
        <end position="262"/>
    </location>
</feature>
<proteinExistence type="predicted"/>
<dbReference type="AlphaFoldDB" id="A0A6M1RNZ9"/>
<keyword evidence="1" id="KW-0812">Transmembrane</keyword>
<protein>
    <submittedName>
        <fullName evidence="2">Uncharacterized protein</fullName>
    </submittedName>
</protein>